<accession>A0A2V0NWK8</accession>
<dbReference type="InterPro" id="IPR037401">
    <property type="entry name" value="SnoaL-like"/>
</dbReference>
<evidence type="ECO:0000313" key="2">
    <source>
        <dbReference type="EMBL" id="GBF92024.1"/>
    </source>
</evidence>
<dbReference type="InterPro" id="IPR032710">
    <property type="entry name" value="NTF2-like_dom_sf"/>
</dbReference>
<dbReference type="InterPro" id="IPR008317">
    <property type="entry name" value="UCP030561"/>
</dbReference>
<dbReference type="EMBL" id="BDRX01000028">
    <property type="protein sequence ID" value="GBF92024.1"/>
    <property type="molecule type" value="Genomic_DNA"/>
</dbReference>
<proteinExistence type="predicted"/>
<feature type="domain" description="SnoaL-like" evidence="1">
    <location>
        <begin position="11"/>
        <end position="109"/>
    </location>
</feature>
<dbReference type="OrthoDB" id="522539at2759"/>
<name>A0A2V0NWK8_9CHLO</name>
<keyword evidence="3" id="KW-1185">Reference proteome</keyword>
<dbReference type="Proteomes" id="UP000247498">
    <property type="component" value="Unassembled WGS sequence"/>
</dbReference>
<dbReference type="InParanoid" id="A0A2V0NWK8"/>
<dbReference type="SUPFAM" id="SSF54427">
    <property type="entry name" value="NTF2-like"/>
    <property type="match status" value="1"/>
</dbReference>
<comment type="caution">
    <text evidence="2">The sequence shown here is derived from an EMBL/GenBank/DDBJ whole genome shotgun (WGS) entry which is preliminary data.</text>
</comment>
<organism evidence="2 3">
    <name type="scientific">Raphidocelis subcapitata</name>
    <dbReference type="NCBI Taxonomy" id="307507"/>
    <lineage>
        <taxon>Eukaryota</taxon>
        <taxon>Viridiplantae</taxon>
        <taxon>Chlorophyta</taxon>
        <taxon>core chlorophytes</taxon>
        <taxon>Chlorophyceae</taxon>
        <taxon>CS clade</taxon>
        <taxon>Sphaeropleales</taxon>
        <taxon>Selenastraceae</taxon>
        <taxon>Raphidocelis</taxon>
    </lineage>
</organism>
<reference evidence="2 3" key="1">
    <citation type="journal article" date="2018" name="Sci. Rep.">
        <title>Raphidocelis subcapitata (=Pseudokirchneriella subcapitata) provides an insight into genome evolution and environmental adaptations in the Sphaeropleales.</title>
        <authorList>
            <person name="Suzuki S."/>
            <person name="Yamaguchi H."/>
            <person name="Nakajima N."/>
            <person name="Kawachi M."/>
        </authorList>
    </citation>
    <scope>NUCLEOTIDE SEQUENCE [LARGE SCALE GENOMIC DNA]</scope>
    <source>
        <strain evidence="2 3">NIES-35</strain>
    </source>
</reference>
<evidence type="ECO:0000259" key="1">
    <source>
        <dbReference type="Pfam" id="PF12680"/>
    </source>
</evidence>
<dbReference type="Pfam" id="PF12680">
    <property type="entry name" value="SnoaL_2"/>
    <property type="match status" value="1"/>
</dbReference>
<dbReference type="PIRSF" id="PIRSF030561">
    <property type="entry name" value="UCP030561"/>
    <property type="match status" value="1"/>
</dbReference>
<sequence>MPQSDEAIRVVQRQLEAYNARDLEAFLAVFDDDVQAVDAETGAQIATSAAELRPRYERRFQTAVHCELLGRLACGDTVVDRERISGLPGGEWADCMAVYTVKGGKIVRMQLLWKAGGSQ</sequence>
<evidence type="ECO:0000313" key="3">
    <source>
        <dbReference type="Proteomes" id="UP000247498"/>
    </source>
</evidence>
<protein>
    <recommendedName>
        <fullName evidence="1">SnoaL-like domain-containing protein</fullName>
    </recommendedName>
</protein>
<dbReference type="Gene3D" id="3.10.450.50">
    <property type="match status" value="1"/>
</dbReference>
<gene>
    <name evidence="2" type="ORF">Rsub_04748</name>
</gene>
<dbReference type="AlphaFoldDB" id="A0A2V0NWK8"/>